<accession>A0A6J4JKF5</accession>
<feature type="non-terminal residue" evidence="2">
    <location>
        <position position="1"/>
    </location>
</feature>
<gene>
    <name evidence="2" type="ORF">AVDCRST_MAG04-3684</name>
</gene>
<feature type="region of interest" description="Disordered" evidence="1">
    <location>
        <begin position="1"/>
        <end position="72"/>
    </location>
</feature>
<organism evidence="2">
    <name type="scientific">uncultured Acetobacteraceae bacterium</name>
    <dbReference type="NCBI Taxonomy" id="169975"/>
    <lineage>
        <taxon>Bacteria</taxon>
        <taxon>Pseudomonadati</taxon>
        <taxon>Pseudomonadota</taxon>
        <taxon>Alphaproteobacteria</taxon>
        <taxon>Acetobacterales</taxon>
        <taxon>Acetobacteraceae</taxon>
        <taxon>environmental samples</taxon>
    </lineage>
</organism>
<reference evidence="2" key="1">
    <citation type="submission" date="2020-02" db="EMBL/GenBank/DDBJ databases">
        <authorList>
            <person name="Meier V. D."/>
        </authorList>
    </citation>
    <scope>NUCLEOTIDE SEQUENCE</scope>
    <source>
        <strain evidence="2">AVDCRST_MAG04</strain>
    </source>
</reference>
<evidence type="ECO:0000313" key="2">
    <source>
        <dbReference type="EMBL" id="CAA9280360.1"/>
    </source>
</evidence>
<dbReference type="AlphaFoldDB" id="A0A6J4JKF5"/>
<feature type="non-terminal residue" evidence="2">
    <location>
        <position position="72"/>
    </location>
</feature>
<dbReference type="EMBL" id="CADCTL010000272">
    <property type="protein sequence ID" value="CAA9280360.1"/>
    <property type="molecule type" value="Genomic_DNA"/>
</dbReference>
<feature type="compositionally biased region" description="Low complexity" evidence="1">
    <location>
        <begin position="20"/>
        <end position="40"/>
    </location>
</feature>
<feature type="compositionally biased region" description="Low complexity" evidence="1">
    <location>
        <begin position="52"/>
        <end position="62"/>
    </location>
</feature>
<name>A0A6J4JKF5_9PROT</name>
<feature type="compositionally biased region" description="Basic residues" evidence="1">
    <location>
        <begin position="63"/>
        <end position="72"/>
    </location>
</feature>
<sequence length="72" mass="7717">WRRAAERIHGRRRNARPSGSRTAPPSSQAQAAAWAAATRSPLRPAGRGWSSTTWAAPATAKAALRRRSSVSP</sequence>
<protein>
    <submittedName>
        <fullName evidence="2">Oxidoreductase, short chain dehydrogenase/reductase family</fullName>
    </submittedName>
</protein>
<evidence type="ECO:0000256" key="1">
    <source>
        <dbReference type="SAM" id="MobiDB-lite"/>
    </source>
</evidence>
<proteinExistence type="predicted"/>